<gene>
    <name evidence="2" type="ORF">BN533_01940</name>
</gene>
<dbReference type="EMBL" id="CBDS010000102">
    <property type="protein sequence ID" value="CDB46927.1"/>
    <property type="molecule type" value="Genomic_DNA"/>
</dbReference>
<feature type="transmembrane region" description="Helical" evidence="1">
    <location>
        <begin position="12"/>
        <end position="29"/>
    </location>
</feature>
<feature type="transmembrane region" description="Helical" evidence="1">
    <location>
        <begin position="123"/>
        <end position="143"/>
    </location>
</feature>
<name>R6J9G5_9FIRM</name>
<dbReference type="RefSeq" id="WP_021718840.1">
    <property type="nucleotide sequence ID" value="NZ_DAJPFI010000001.1"/>
</dbReference>
<dbReference type="HOGENOM" id="CLU_1650233_0_0_9"/>
<keyword evidence="1" id="KW-0472">Membrane</keyword>
<sequence length="152" mass="17283">MKQFLKYKESLILFIVFIILFLVGNYNGFNELIIKQLNGLRTTLYATLAQIMGALLGIVIAGLAILLTMEKSSAMQILKKSPYYEELFNIFILSCKRLALGTLLCVVALVFDRDLGPQLWLSYSVLWCVILSSISMIRCIWVLKNVVKLQLK</sequence>
<reference evidence="2" key="1">
    <citation type="submission" date="2012-11" db="EMBL/GenBank/DDBJ databases">
        <title>Dependencies among metagenomic species, viruses, plasmids and units of genetic variation.</title>
        <authorList>
            <person name="Nielsen H.B."/>
            <person name="Almeida M."/>
            <person name="Juncker A.S."/>
            <person name="Rasmussen S."/>
            <person name="Li J."/>
            <person name="Sunagawa S."/>
            <person name="Plichta D."/>
            <person name="Gautier L."/>
            <person name="Le Chatelier E."/>
            <person name="Peletier E."/>
            <person name="Bonde I."/>
            <person name="Nielsen T."/>
            <person name="Manichanh C."/>
            <person name="Arumugam M."/>
            <person name="Batto J."/>
            <person name="Santos M.B.Q.D."/>
            <person name="Blom N."/>
            <person name="Borruel N."/>
            <person name="Burgdorf K.S."/>
            <person name="Boumezbeur F."/>
            <person name="Casellas F."/>
            <person name="Dore J."/>
            <person name="Guarner F."/>
            <person name="Hansen T."/>
            <person name="Hildebrand F."/>
            <person name="Kaas R.S."/>
            <person name="Kennedy S."/>
            <person name="Kristiansen K."/>
            <person name="Kultima J.R."/>
            <person name="Leonard P."/>
            <person name="Levenez F."/>
            <person name="Lund O."/>
            <person name="Moumen B."/>
            <person name="Le Paslier D."/>
            <person name="Pons N."/>
            <person name="Pedersen O."/>
            <person name="Prifti E."/>
            <person name="Qin J."/>
            <person name="Raes J."/>
            <person name="Tap J."/>
            <person name="Tims S."/>
            <person name="Ussery D.W."/>
            <person name="Yamada T."/>
            <person name="MetaHit consortium"/>
            <person name="Renault P."/>
            <person name="Sicheritz-Ponten T."/>
            <person name="Bork P."/>
            <person name="Wang J."/>
            <person name="Brunak S."/>
            <person name="Ehrlich S.D."/>
        </authorList>
    </citation>
    <scope>NUCLEOTIDE SEQUENCE [LARGE SCALE GENOMIC DNA]</scope>
</reference>
<dbReference type="AlphaFoldDB" id="R6J9G5"/>
<dbReference type="STRING" id="1262914.BN533_01940"/>
<evidence type="ECO:0000256" key="1">
    <source>
        <dbReference type="SAM" id="Phobius"/>
    </source>
</evidence>
<comment type="caution">
    <text evidence="2">The sequence shown here is derived from an EMBL/GenBank/DDBJ whole genome shotgun (WGS) entry which is preliminary data.</text>
</comment>
<keyword evidence="1" id="KW-0812">Transmembrane</keyword>
<keyword evidence="1" id="KW-1133">Transmembrane helix</keyword>
<feature type="transmembrane region" description="Helical" evidence="1">
    <location>
        <begin position="44"/>
        <end position="67"/>
    </location>
</feature>
<accession>R6J9G5</accession>
<organism evidence="2">
    <name type="scientific">Phascolarctobacterium faecium</name>
    <dbReference type="NCBI Taxonomy" id="33025"/>
    <lineage>
        <taxon>Bacteria</taxon>
        <taxon>Bacillati</taxon>
        <taxon>Bacillota</taxon>
        <taxon>Negativicutes</taxon>
        <taxon>Acidaminococcales</taxon>
        <taxon>Acidaminococcaceae</taxon>
        <taxon>Phascolarctobacterium</taxon>
    </lineage>
</organism>
<feature type="transmembrane region" description="Helical" evidence="1">
    <location>
        <begin position="87"/>
        <end position="111"/>
    </location>
</feature>
<proteinExistence type="predicted"/>
<protein>
    <submittedName>
        <fullName evidence="2">Uncharacterized protein</fullName>
    </submittedName>
</protein>
<dbReference type="eggNOG" id="ENOG50332TM">
    <property type="taxonomic scope" value="Bacteria"/>
</dbReference>
<evidence type="ECO:0000313" key="2">
    <source>
        <dbReference type="EMBL" id="CDB46927.1"/>
    </source>
</evidence>